<feature type="repeat" description="TPR" evidence="6">
    <location>
        <begin position="201"/>
        <end position="234"/>
    </location>
</feature>
<dbReference type="SMART" id="SM00028">
    <property type="entry name" value="TPR"/>
    <property type="match status" value="7"/>
</dbReference>
<protein>
    <recommendedName>
        <fullName evidence="2">histidine kinase</fullName>
        <ecNumber evidence="2">2.7.13.3</ecNumber>
    </recommendedName>
</protein>
<evidence type="ECO:0000256" key="3">
    <source>
        <dbReference type="ARBA" id="ARBA00022679"/>
    </source>
</evidence>
<keyword evidence="8" id="KW-0472">Membrane</keyword>
<name>A0A7L4ZFM6_9FLAO</name>
<dbReference type="SMART" id="SM00671">
    <property type="entry name" value="SEL1"/>
    <property type="match status" value="3"/>
</dbReference>
<comment type="catalytic activity">
    <reaction evidence="1">
        <text>ATP + protein L-histidine = ADP + protein N-phospho-L-histidine.</text>
        <dbReference type="EC" id="2.7.13.3"/>
    </reaction>
</comment>
<dbReference type="Proteomes" id="UP000464657">
    <property type="component" value="Chromosome"/>
</dbReference>
<evidence type="ECO:0000256" key="5">
    <source>
        <dbReference type="ARBA" id="ARBA00023012"/>
    </source>
</evidence>
<evidence type="ECO:0000256" key="8">
    <source>
        <dbReference type="SAM" id="Phobius"/>
    </source>
</evidence>
<organism evidence="10 11">
    <name type="scientific">Kordia antarctica</name>
    <dbReference type="NCBI Taxonomy" id="1218801"/>
    <lineage>
        <taxon>Bacteria</taxon>
        <taxon>Pseudomonadati</taxon>
        <taxon>Bacteroidota</taxon>
        <taxon>Flavobacteriia</taxon>
        <taxon>Flavobacteriales</taxon>
        <taxon>Flavobacteriaceae</taxon>
        <taxon>Kordia</taxon>
    </lineage>
</organism>
<keyword evidence="3 10" id="KW-0808">Transferase</keyword>
<dbReference type="Gene3D" id="1.25.40.10">
    <property type="entry name" value="Tetratricopeptide repeat domain"/>
    <property type="match status" value="2"/>
</dbReference>
<dbReference type="Pfam" id="PF13424">
    <property type="entry name" value="TPR_12"/>
    <property type="match status" value="2"/>
</dbReference>
<dbReference type="PANTHER" id="PTHR24421">
    <property type="entry name" value="NITRATE/NITRITE SENSOR PROTEIN NARX-RELATED"/>
    <property type="match status" value="1"/>
</dbReference>
<dbReference type="InterPro" id="IPR003594">
    <property type="entry name" value="HATPase_dom"/>
</dbReference>
<dbReference type="AlphaFoldDB" id="A0A7L4ZFM6"/>
<dbReference type="GO" id="GO:0000160">
    <property type="term" value="P:phosphorelay signal transduction system"/>
    <property type="evidence" value="ECO:0007669"/>
    <property type="project" value="UniProtKB-KW"/>
</dbReference>
<evidence type="ECO:0000256" key="6">
    <source>
        <dbReference type="PROSITE-ProRule" id="PRU00339"/>
    </source>
</evidence>
<dbReference type="CDD" id="cd16917">
    <property type="entry name" value="HATPase_UhpB-NarQ-NarX-like"/>
    <property type="match status" value="1"/>
</dbReference>
<feature type="coiled-coil region" evidence="7">
    <location>
        <begin position="466"/>
        <end position="514"/>
    </location>
</feature>
<evidence type="ECO:0000256" key="2">
    <source>
        <dbReference type="ARBA" id="ARBA00012438"/>
    </source>
</evidence>
<gene>
    <name evidence="10" type="primary">nreB_5</name>
    <name evidence="10" type="ORF">IMCC3317_08180</name>
</gene>
<evidence type="ECO:0000259" key="9">
    <source>
        <dbReference type="PROSITE" id="PS50109"/>
    </source>
</evidence>
<reference evidence="10 11" key="1">
    <citation type="journal article" date="2013" name="Int. J. Syst. Evol. Microbiol.">
        <title>Kordia antarctica sp. nov., isolated from Antarctic seawater.</title>
        <authorList>
            <person name="Baek K."/>
            <person name="Choi A."/>
            <person name="Kang I."/>
            <person name="Lee K."/>
            <person name="Cho J.C."/>
        </authorList>
    </citation>
    <scope>NUCLEOTIDE SEQUENCE [LARGE SCALE GENOMIC DNA]</scope>
    <source>
        <strain evidence="10 11">IMCC3317</strain>
    </source>
</reference>
<keyword evidence="7" id="KW-0175">Coiled coil</keyword>
<dbReference type="SUPFAM" id="SSF55874">
    <property type="entry name" value="ATPase domain of HSP90 chaperone/DNA topoisomerase II/histidine kinase"/>
    <property type="match status" value="1"/>
</dbReference>
<dbReference type="Gene3D" id="3.30.565.10">
    <property type="entry name" value="Histidine kinase-like ATPase, C-terminal domain"/>
    <property type="match status" value="1"/>
</dbReference>
<keyword evidence="6" id="KW-0802">TPR repeat</keyword>
<keyword evidence="4 10" id="KW-0418">Kinase</keyword>
<evidence type="ECO:0000256" key="1">
    <source>
        <dbReference type="ARBA" id="ARBA00000085"/>
    </source>
</evidence>
<dbReference type="InterPro" id="IPR019734">
    <property type="entry name" value="TPR_rpt"/>
</dbReference>
<dbReference type="PANTHER" id="PTHR24421:SF10">
    <property type="entry name" value="NITRATE_NITRITE SENSOR PROTEIN NARQ"/>
    <property type="match status" value="1"/>
</dbReference>
<feature type="domain" description="Histidine kinase" evidence="9">
    <location>
        <begin position="510"/>
        <end position="702"/>
    </location>
</feature>
<dbReference type="Gene3D" id="1.20.5.1930">
    <property type="match status" value="1"/>
</dbReference>
<accession>A0A7L4ZFM6</accession>
<evidence type="ECO:0000313" key="10">
    <source>
        <dbReference type="EMBL" id="QHI35472.1"/>
    </source>
</evidence>
<dbReference type="SUPFAM" id="SSF48452">
    <property type="entry name" value="TPR-like"/>
    <property type="match status" value="2"/>
</dbReference>
<keyword evidence="8" id="KW-0812">Transmembrane</keyword>
<dbReference type="EMBL" id="CP019288">
    <property type="protein sequence ID" value="QHI35472.1"/>
    <property type="molecule type" value="Genomic_DNA"/>
</dbReference>
<evidence type="ECO:0000256" key="7">
    <source>
        <dbReference type="SAM" id="Coils"/>
    </source>
</evidence>
<dbReference type="RefSeq" id="WP_160128212.1">
    <property type="nucleotide sequence ID" value="NZ_CP019288.1"/>
</dbReference>
<dbReference type="GO" id="GO:0004673">
    <property type="term" value="F:protein histidine kinase activity"/>
    <property type="evidence" value="ECO:0007669"/>
    <property type="project" value="UniProtKB-EC"/>
</dbReference>
<keyword evidence="5" id="KW-0902">Two-component regulatory system</keyword>
<keyword evidence="8" id="KW-1133">Transmembrane helix</keyword>
<dbReference type="InterPro" id="IPR006597">
    <property type="entry name" value="Sel1-like"/>
</dbReference>
<evidence type="ECO:0000313" key="11">
    <source>
        <dbReference type="Proteomes" id="UP000464657"/>
    </source>
</evidence>
<dbReference type="EC" id="2.7.13.3" evidence="2"/>
<proteinExistence type="predicted"/>
<dbReference type="InterPro" id="IPR036890">
    <property type="entry name" value="HATPase_C_sf"/>
</dbReference>
<dbReference type="Pfam" id="PF02518">
    <property type="entry name" value="HATPase_c"/>
    <property type="match status" value="1"/>
</dbReference>
<dbReference type="InterPro" id="IPR005467">
    <property type="entry name" value="His_kinase_dom"/>
</dbReference>
<evidence type="ECO:0000256" key="4">
    <source>
        <dbReference type="ARBA" id="ARBA00022777"/>
    </source>
</evidence>
<feature type="repeat" description="TPR" evidence="6">
    <location>
        <begin position="241"/>
        <end position="274"/>
    </location>
</feature>
<sequence>MKYTVNHKIIHILSSMILVVICFVGCKQEKASIPTKHVQHIDSLNTNAFKFLRKRAWENCYVLAKTADSLATIHNYKKGSARSLRIQAHYWNSKKQLDSALHVLQKSEKLEETAQNYKGLLAVYNTKALLFKKNEFYEEALANYKKGLALTDSSITHKQQISTHVNIANVYTTTGIYDSAIYHYQKSLLLNNQETTNRQTIAAYSNLGNVYSLSNNYKLAEFYYTKALNHYKEKENSSQTAKMYNNLGALFYEKGDDSLSLEYFKKSIQLKEKISDSSQLVRGYLNIAELYAKKNTALALNYLQKATRLEQHKKETSIKAKIHIARANIYQYKNQLVKAKSELQKAIVLSEGDEKLTLKRYIAKKQSEFAQSEGNYQKAYEYQLQYEVLNDSVFNEQKLWEIAALQKSYQSEVKKVEISLLEKERALAEEVAFRKQEENKKLYGYLIAFAIILSLVIIISVYFYKLKKAANQLANQQEILLKQKMQNLVNDQEIQIINATLSAKEKEKEEISKELHNNIGSLLTSVKFHFQAFDKNVIETHEGTKKLYEKTNQILDNVTDEVRAISHRFDKDPIPEFNLENAITNFSKKVENRNLKVYTTIHGLETFQNSQTSIFIFRILQELVNNVLKHAQASELSINITRNSNHINMMVEDNGKGFKVEKKRYGIGLKNLKKELKILDGSCHIDSNELRGTIVNIDIPIH</sequence>
<dbReference type="KEGG" id="kan:IMCC3317_08180"/>
<dbReference type="InterPro" id="IPR011990">
    <property type="entry name" value="TPR-like_helical_dom_sf"/>
</dbReference>
<keyword evidence="11" id="KW-1185">Reference proteome</keyword>
<dbReference type="InterPro" id="IPR050482">
    <property type="entry name" value="Sensor_HK_TwoCompSys"/>
</dbReference>
<feature type="repeat" description="TPR" evidence="6">
    <location>
        <begin position="161"/>
        <end position="194"/>
    </location>
</feature>
<dbReference type="PROSITE" id="PS50109">
    <property type="entry name" value="HIS_KIN"/>
    <property type="match status" value="1"/>
</dbReference>
<feature type="transmembrane region" description="Helical" evidence="8">
    <location>
        <begin position="442"/>
        <end position="464"/>
    </location>
</feature>
<dbReference type="PROSITE" id="PS50005">
    <property type="entry name" value="TPR"/>
    <property type="match status" value="3"/>
</dbReference>
<dbReference type="OrthoDB" id="9778366at2"/>